<keyword evidence="3" id="KW-1185">Reference proteome</keyword>
<feature type="transmembrane region" description="Helical" evidence="1">
    <location>
        <begin position="211"/>
        <end position="229"/>
    </location>
</feature>
<reference evidence="2 3" key="1">
    <citation type="submission" date="2016-04" db="EMBL/GenBank/DDBJ databases">
        <title>Draft genome sequence of Aeribacillus pallidus 8m3 from petroleum reservoir.</title>
        <authorList>
            <person name="Poltaraus A.B."/>
            <person name="Nazina T.N."/>
            <person name="Tourova T.P."/>
            <person name="Malakho S.M."/>
            <person name="Korshunova A.V."/>
            <person name="Sokolova D.S."/>
        </authorList>
    </citation>
    <scope>NUCLEOTIDE SEQUENCE [LARGE SCALE GENOMIC DNA]</scope>
    <source>
        <strain evidence="2 3">8m3</strain>
    </source>
</reference>
<feature type="transmembrane region" description="Helical" evidence="1">
    <location>
        <begin position="89"/>
        <end position="108"/>
    </location>
</feature>
<dbReference type="AlphaFoldDB" id="A0A165XX58"/>
<organism evidence="2 3">
    <name type="scientific">Aeribacillus pallidus</name>
    <dbReference type="NCBI Taxonomy" id="33936"/>
    <lineage>
        <taxon>Bacteria</taxon>
        <taxon>Bacillati</taxon>
        <taxon>Bacillota</taxon>
        <taxon>Bacilli</taxon>
        <taxon>Bacillales</taxon>
        <taxon>Bacillaceae</taxon>
        <taxon>Aeribacillus</taxon>
    </lineage>
</organism>
<evidence type="ECO:0000256" key="1">
    <source>
        <dbReference type="SAM" id="Phobius"/>
    </source>
</evidence>
<feature type="transmembrane region" description="Helical" evidence="1">
    <location>
        <begin position="545"/>
        <end position="567"/>
    </location>
</feature>
<dbReference type="Proteomes" id="UP000076476">
    <property type="component" value="Unassembled WGS sequence"/>
</dbReference>
<dbReference type="EMBL" id="LWBR01000021">
    <property type="protein sequence ID" value="KZN96496.1"/>
    <property type="molecule type" value="Genomic_DNA"/>
</dbReference>
<feature type="transmembrane region" description="Helical" evidence="1">
    <location>
        <begin position="150"/>
        <end position="174"/>
    </location>
</feature>
<evidence type="ECO:0000313" key="2">
    <source>
        <dbReference type="EMBL" id="KZN96496.1"/>
    </source>
</evidence>
<name>A0A165XX58_9BACI</name>
<dbReference type="STRING" id="33936.AZI98_08285"/>
<dbReference type="OrthoDB" id="2928279at2"/>
<keyword evidence="1" id="KW-0472">Membrane</keyword>
<protein>
    <submittedName>
        <fullName evidence="2">Uncharacterized protein</fullName>
    </submittedName>
</protein>
<evidence type="ECO:0000313" key="3">
    <source>
        <dbReference type="Proteomes" id="UP000076476"/>
    </source>
</evidence>
<proteinExistence type="predicted"/>
<dbReference type="RefSeq" id="WP_063387815.1">
    <property type="nucleotide sequence ID" value="NZ_LWBR01000021.1"/>
</dbReference>
<feature type="transmembrane region" description="Helical" evidence="1">
    <location>
        <begin position="355"/>
        <end position="376"/>
    </location>
</feature>
<feature type="transmembrane region" description="Helical" evidence="1">
    <location>
        <begin position="180"/>
        <end position="199"/>
    </location>
</feature>
<feature type="transmembrane region" description="Helical" evidence="1">
    <location>
        <begin position="437"/>
        <end position="459"/>
    </location>
</feature>
<feature type="transmembrane region" description="Helical" evidence="1">
    <location>
        <begin position="382"/>
        <end position="399"/>
    </location>
</feature>
<feature type="transmembrane region" description="Helical" evidence="1">
    <location>
        <begin position="284"/>
        <end position="308"/>
    </location>
</feature>
<keyword evidence="1" id="KW-0812">Transmembrane</keyword>
<accession>A0A165XX58</accession>
<feature type="transmembrane region" description="Helical" evidence="1">
    <location>
        <begin position="30"/>
        <end position="55"/>
    </location>
</feature>
<comment type="caution">
    <text evidence="2">The sequence shown here is derived from an EMBL/GenBank/DDBJ whole genome shotgun (WGS) entry which is preliminary data.</text>
</comment>
<keyword evidence="1" id="KW-1133">Transmembrane helix</keyword>
<gene>
    <name evidence="2" type="ORF">AZI98_08285</name>
</gene>
<sequence>MRAAWIKWKIYIRWKNQWGKFLNRRGYSGYIFAITAFFLDVIEAIFYFFSAYAVLKLVIMNEFLHTATTGAPFLDFLLQKISQINNNVYILWQFYFVYVIVFSVIAGIKASKWNLSSMDKEWLLSHFKLSLSKANSMVIFETICWNIRSFIIHILTLLFSLSYAIGLNISMVIGLTLLSFSLYLFVSIAVSFSHTFYVYKFIIEKPFVNKVAKIVISRMIIFSIGYFFAAKFTGWLIDIPFIKENPTSESFEKWSNKGWEILFDSVTTIKINLSFFDIFTANSLYTYIGTILMCMFTMVFYLLFIILFKENPNRRSAEYFDRLPSPLLKVPFLKKKAFTILLFIRSSFFQKRLPYMFGDFVYWFSVGIFSGLLANLDDEYKVQQLVFSFFILYHIYFLAERHYQHFIGGMALESDGTNVLIYLNAGKNLWYVFKQKFFVYIITLIPLIIIGDFIVYILTPISLTTIIWLLSMQILALNAFGALNYISSAFYPHFEFRNAEELNEFGDKKMVDSILDAMSLFIILPSMTIPMVLFIMGYLTKSQYLFINPIFLAIYLFGMLFISLLIVKRKLNKKQFIY</sequence>
<feature type="transmembrane region" description="Helical" evidence="1">
    <location>
        <begin position="518"/>
        <end position="539"/>
    </location>
</feature>
<feature type="transmembrane region" description="Helical" evidence="1">
    <location>
        <begin position="465"/>
        <end position="486"/>
    </location>
</feature>